<dbReference type="Proteomes" id="UP000248014">
    <property type="component" value="Unassembled WGS sequence"/>
</dbReference>
<proteinExistence type="predicted"/>
<evidence type="ECO:0000313" key="2">
    <source>
        <dbReference type="Proteomes" id="UP000248014"/>
    </source>
</evidence>
<dbReference type="EMBL" id="QJJM01000037">
    <property type="protein sequence ID" value="PXW66439.1"/>
    <property type="molecule type" value="Genomic_DNA"/>
</dbReference>
<keyword evidence="2" id="KW-1185">Reference proteome</keyword>
<reference evidence="1 2" key="1">
    <citation type="submission" date="2018-05" db="EMBL/GenBank/DDBJ databases">
        <title>Genomic Encyclopedia of Type Strains, Phase IV (KMG-IV): sequencing the most valuable type-strain genomes for metagenomic binning, comparative biology and taxonomic classification.</title>
        <authorList>
            <person name="Goeker M."/>
        </authorList>
    </citation>
    <scope>NUCLEOTIDE SEQUENCE [LARGE SCALE GENOMIC DNA]</scope>
    <source>
        <strain evidence="1 2">DSM 3183</strain>
    </source>
</reference>
<sequence length="76" mass="8452">MGELHPAGRQSVGVPRRSSPLQRLLPFRFKIALRFQTDQEGVERAGFHTGEPRQFIAVRPSVTCVEQDGEDHPGLG</sequence>
<accession>A0A2V3UM78</accession>
<organism evidence="1 2">
    <name type="scientific">Blastomonas natatoria</name>
    <dbReference type="NCBI Taxonomy" id="34015"/>
    <lineage>
        <taxon>Bacteria</taxon>
        <taxon>Pseudomonadati</taxon>
        <taxon>Pseudomonadota</taxon>
        <taxon>Alphaproteobacteria</taxon>
        <taxon>Sphingomonadales</taxon>
        <taxon>Sphingomonadaceae</taxon>
        <taxon>Blastomonas</taxon>
    </lineage>
</organism>
<comment type="caution">
    <text evidence="1">The sequence shown here is derived from an EMBL/GenBank/DDBJ whole genome shotgun (WGS) entry which is preliminary data.</text>
</comment>
<name>A0A2V3UM78_9SPHN</name>
<evidence type="ECO:0000313" key="1">
    <source>
        <dbReference type="EMBL" id="PXW66439.1"/>
    </source>
</evidence>
<gene>
    <name evidence="1" type="ORF">C7451_1371</name>
</gene>
<dbReference type="AlphaFoldDB" id="A0A2V3UM78"/>
<protein>
    <submittedName>
        <fullName evidence="1">Uncharacterized protein</fullName>
    </submittedName>
</protein>